<dbReference type="InterPro" id="IPR040026">
    <property type="entry name" value="FliD"/>
</dbReference>
<evidence type="ECO:0000313" key="9">
    <source>
        <dbReference type="EMBL" id="URA09554.1"/>
    </source>
</evidence>
<evidence type="ECO:0000256" key="2">
    <source>
        <dbReference type="ARBA" id="ARBA00009764"/>
    </source>
</evidence>
<reference evidence="9" key="1">
    <citation type="submission" date="2021-04" db="EMBL/GenBank/DDBJ databases">
        <authorList>
            <person name="Postec A."/>
        </authorList>
    </citation>
    <scope>NUCLEOTIDE SEQUENCE</scope>
    <source>
        <strain evidence="9">F1F22</strain>
    </source>
</reference>
<evidence type="ECO:0000259" key="7">
    <source>
        <dbReference type="Pfam" id="PF02465"/>
    </source>
</evidence>
<dbReference type="PANTHER" id="PTHR30288">
    <property type="entry name" value="FLAGELLAR CAP/ASSEMBLY PROTEIN FLID"/>
    <property type="match status" value="1"/>
</dbReference>
<accession>A0AAX3BBD1</accession>
<feature type="domain" description="Flagellar hook-associated protein 2 N-terminal" evidence="7">
    <location>
        <begin position="35"/>
        <end position="131"/>
    </location>
</feature>
<feature type="domain" description="Flagellar hook-associated protein 2 C-terminal" evidence="8">
    <location>
        <begin position="413"/>
        <end position="525"/>
    </location>
</feature>
<comment type="subcellular location">
    <subcellularLocation>
        <location evidence="1">Bacterial flagellum</location>
    </subcellularLocation>
    <subcellularLocation>
        <location evidence="6">Periplasm</location>
    </subcellularLocation>
    <subcellularLocation>
        <location evidence="6">Periplasmic flagellum</location>
    </subcellularLocation>
</comment>
<keyword evidence="5 6" id="KW-0975">Bacterial flagellum</keyword>
<comment type="function">
    <text evidence="6">Required for morphogenesis and for the elongation of the flagellar filament by facilitating polymerization of the flagellin monomers at the tip of growing filament. Forms a capping structure, which prevents flagellin subunits (transported through the central channel of the flagellum) from leaking out without polymerization at the distal end.</text>
</comment>
<evidence type="ECO:0000256" key="1">
    <source>
        <dbReference type="ARBA" id="ARBA00004365"/>
    </source>
</evidence>
<evidence type="ECO:0000256" key="5">
    <source>
        <dbReference type="ARBA" id="ARBA00023143"/>
    </source>
</evidence>
<dbReference type="GO" id="GO:0009421">
    <property type="term" value="C:bacterial-type flagellum filament cap"/>
    <property type="evidence" value="ECO:0007669"/>
    <property type="project" value="InterPro"/>
</dbReference>
<comment type="similarity">
    <text evidence="2 6">Belongs to the FliD family.</text>
</comment>
<gene>
    <name evidence="9" type="primary">fliD</name>
    <name evidence="9" type="ORF">KDW03_08655</name>
</gene>
<comment type="subunit">
    <text evidence="3 6">Homopentamer.</text>
</comment>
<protein>
    <recommendedName>
        <fullName evidence="6">Flagellar hook-associated protein 2</fullName>
        <shortName evidence="6">HAP2</shortName>
    </recommendedName>
    <alternativeName>
        <fullName evidence="6">Flagellar cap protein</fullName>
    </alternativeName>
</protein>
<keyword evidence="6" id="KW-0574">Periplasm</keyword>
<name>A0AAX3BBD1_9SPIR</name>
<dbReference type="GO" id="GO:0007155">
    <property type="term" value="P:cell adhesion"/>
    <property type="evidence" value="ECO:0007669"/>
    <property type="project" value="InterPro"/>
</dbReference>
<keyword evidence="4" id="KW-0175">Coiled coil</keyword>
<keyword evidence="10" id="KW-1185">Reference proteome</keyword>
<dbReference type="GO" id="GO:0055040">
    <property type="term" value="C:periplasmic flagellum"/>
    <property type="evidence" value="ECO:0007669"/>
    <property type="project" value="UniProtKB-SubCell"/>
</dbReference>
<evidence type="ECO:0000313" key="10">
    <source>
        <dbReference type="Proteomes" id="UP001056539"/>
    </source>
</evidence>
<dbReference type="PANTHER" id="PTHR30288:SF0">
    <property type="entry name" value="FLAGELLAR HOOK-ASSOCIATED PROTEIN 2"/>
    <property type="match status" value="1"/>
</dbReference>
<dbReference type="RefSeq" id="WP_271434688.1">
    <property type="nucleotide sequence ID" value="NZ_CP073355.1"/>
</dbReference>
<dbReference type="KEGG" id="taqu:KDW03_08655"/>
<dbReference type="Proteomes" id="UP001056539">
    <property type="component" value="Chromosome"/>
</dbReference>
<keyword evidence="9" id="KW-0282">Flagellum</keyword>
<dbReference type="InterPro" id="IPR003481">
    <property type="entry name" value="FliD_N"/>
</dbReference>
<dbReference type="Pfam" id="PF07195">
    <property type="entry name" value="FliD_C"/>
    <property type="match status" value="1"/>
</dbReference>
<evidence type="ECO:0000256" key="6">
    <source>
        <dbReference type="RuleBase" id="RU362066"/>
    </source>
</evidence>
<evidence type="ECO:0000256" key="4">
    <source>
        <dbReference type="ARBA" id="ARBA00023054"/>
    </source>
</evidence>
<dbReference type="AlphaFoldDB" id="A0AAX3BBD1"/>
<reference evidence="9" key="2">
    <citation type="submission" date="2022-06" db="EMBL/GenBank/DDBJ databases">
        <title>Thermospira aquatica gen. nov., sp. nov.</title>
        <authorList>
            <person name="Ben Ali Gam Z."/>
            <person name="Labat M."/>
        </authorList>
    </citation>
    <scope>NUCLEOTIDE SEQUENCE</scope>
    <source>
        <strain evidence="9">F1F22</strain>
    </source>
</reference>
<dbReference type="GO" id="GO:0071973">
    <property type="term" value="P:bacterial-type flagellum-dependent cell motility"/>
    <property type="evidence" value="ECO:0007669"/>
    <property type="project" value="TreeGrafter"/>
</dbReference>
<sequence length="554" mass="61552">MRRIIMAWGMLLVGALWGASITNKPILNLPGTENKFDTEGTIKKLVEVRRIPILQKQQEIQNLKIENQIIQDFVNYLRELDNKSKKLYSFESPFGDKLAESSDESSVSAIAQRKAKKDTSQVKVIQIAQADSFASRSVSRSESLPAGDFSLTMGETTVKVRFRGGNIYQLAEQINQQASEIVEAKVVADTPFTGVLVISGKKTGQKNKLIFSGNLDPFFSVGLLKVGEDKKERYTPSLSRTVAKKGKPLISESQVTLSPVSEGEIVLSDSPEIKENTTLIFSASITQLPEEDSPTNYLLDFPIEKMESVQISNVTVEGGSLIVYYEEPKAPPVRVSNFQDYLILEYSDGQVQHLSPTASGVYSNKLIMQKGKRIVRITFKNENTDKQVTIQNISLETVVSEGGIQPGNPVSKAQDAIFTLDGIEVTRDKNDIDDVIDGVVLTLKNPSSFPARISVDHDYEKIYQAILDWVHAYNQVMEYLAIATAPDKDRTPLSERSQETLRNGVFQADVSFNSLRSKLRTIIQNAYPGTDISKGFSSDLLFEQIGSPKREVCF</sequence>
<dbReference type="GO" id="GO:0009424">
    <property type="term" value="C:bacterial-type flagellum hook"/>
    <property type="evidence" value="ECO:0007669"/>
    <property type="project" value="UniProtKB-UniRule"/>
</dbReference>
<dbReference type="Pfam" id="PF02465">
    <property type="entry name" value="FliD_N"/>
    <property type="match status" value="1"/>
</dbReference>
<evidence type="ECO:0000259" key="8">
    <source>
        <dbReference type="Pfam" id="PF07195"/>
    </source>
</evidence>
<organism evidence="9 10">
    <name type="scientific">Thermospira aquatica</name>
    <dbReference type="NCBI Taxonomy" id="2828656"/>
    <lineage>
        <taxon>Bacteria</taxon>
        <taxon>Pseudomonadati</taxon>
        <taxon>Spirochaetota</taxon>
        <taxon>Spirochaetia</taxon>
        <taxon>Brevinematales</taxon>
        <taxon>Thermospiraceae</taxon>
        <taxon>Thermospira</taxon>
    </lineage>
</organism>
<keyword evidence="9" id="KW-0969">Cilium</keyword>
<dbReference type="InterPro" id="IPR010809">
    <property type="entry name" value="FliD_C"/>
</dbReference>
<proteinExistence type="inferred from homology"/>
<keyword evidence="9" id="KW-0966">Cell projection</keyword>
<dbReference type="EMBL" id="CP073355">
    <property type="protein sequence ID" value="URA09554.1"/>
    <property type="molecule type" value="Genomic_DNA"/>
</dbReference>
<evidence type="ECO:0000256" key="3">
    <source>
        <dbReference type="ARBA" id="ARBA00011255"/>
    </source>
</evidence>